<organism evidence="1">
    <name type="scientific">viral metagenome</name>
    <dbReference type="NCBI Taxonomy" id="1070528"/>
    <lineage>
        <taxon>unclassified sequences</taxon>
        <taxon>metagenomes</taxon>
        <taxon>organismal metagenomes</taxon>
    </lineage>
</organism>
<dbReference type="GO" id="GO:0007165">
    <property type="term" value="P:signal transduction"/>
    <property type="evidence" value="ECO:0007669"/>
    <property type="project" value="TreeGrafter"/>
</dbReference>
<dbReference type="AlphaFoldDB" id="A0A6C0AXN8"/>
<dbReference type="PANTHER" id="PTHR12832:SF11">
    <property type="entry name" value="LD23868P"/>
    <property type="match status" value="1"/>
</dbReference>
<proteinExistence type="predicted"/>
<reference evidence="1" key="1">
    <citation type="journal article" date="2020" name="Nature">
        <title>Giant virus diversity and host interactions through global metagenomics.</title>
        <authorList>
            <person name="Schulz F."/>
            <person name="Roux S."/>
            <person name="Paez-Espino D."/>
            <person name="Jungbluth S."/>
            <person name="Walsh D.A."/>
            <person name="Denef V.J."/>
            <person name="McMahon K.D."/>
            <person name="Konstantinidis K.T."/>
            <person name="Eloe-Fadrosh E.A."/>
            <person name="Kyrpides N.C."/>
            <person name="Woyke T."/>
        </authorList>
    </citation>
    <scope>NUCLEOTIDE SEQUENCE</scope>
    <source>
        <strain evidence="1">GVMAG-S-ERX556022-25</strain>
    </source>
</reference>
<evidence type="ECO:0000313" key="1">
    <source>
        <dbReference type="EMBL" id="QHS84532.1"/>
    </source>
</evidence>
<accession>A0A6C0AXN8</accession>
<dbReference type="EMBL" id="MN738809">
    <property type="protein sequence ID" value="QHS84532.1"/>
    <property type="molecule type" value="Genomic_DNA"/>
</dbReference>
<dbReference type="Pfam" id="PF05794">
    <property type="entry name" value="Tcp11"/>
    <property type="match status" value="1"/>
</dbReference>
<dbReference type="PANTHER" id="PTHR12832">
    <property type="entry name" value="TESTIS-SPECIFIC PROTEIN PBS13 T-COMPLEX 11"/>
    <property type="match status" value="1"/>
</dbReference>
<dbReference type="InterPro" id="IPR008862">
    <property type="entry name" value="Tcp11"/>
</dbReference>
<sequence length="390" mass="46746">MEEIKPYILLQRHYRLRQMKKAINILKYDKNIIKNNTFEEFTKKIQDKRVLLIVNYILTKITRISSYGKKNFLTSQDFLSAFVIYGYYKDINNNDNDIIISQVQNNIIKNLAENVVEKFHCFLNSKLTIFKIYEFNKLLILYKNSFDAWKINDHKQLIHVMTTSYYEIESMIYAILKDAEENGVNKESISDEKKEFINICIERQEDIINKIIYLNGQEYFNNYKDNDVISNVNIQRQIKDTLHAAFWDILHEELNSKPPVYDRLISLISELRDTFCKFVPHRTDIHQEIYENIDIELIKNMINNDAFDDNNLYKLAVYIISLVKKFQPPIMDNDVNEWEQGMLQQFKQNFDYSEFLVIFLRSVFNMVDNIIIYIKKLEEENKETKENTII</sequence>
<protein>
    <submittedName>
        <fullName evidence="1">Uncharacterized protein</fullName>
    </submittedName>
</protein>
<name>A0A6C0AXN8_9ZZZZ</name>